<dbReference type="Proteomes" id="UP000247832">
    <property type="component" value="Unassembled WGS sequence"/>
</dbReference>
<protein>
    <submittedName>
        <fullName evidence="2">TIGR03089 family protein</fullName>
    </submittedName>
</protein>
<dbReference type="InterPro" id="IPR042099">
    <property type="entry name" value="ANL_N_sf"/>
</dbReference>
<organism evidence="2 3">
    <name type="scientific">Arthrobacter livingstonensis</name>
    <dbReference type="NCBI Taxonomy" id="670078"/>
    <lineage>
        <taxon>Bacteria</taxon>
        <taxon>Bacillati</taxon>
        <taxon>Actinomycetota</taxon>
        <taxon>Actinomycetes</taxon>
        <taxon>Micrococcales</taxon>
        <taxon>Micrococcaceae</taxon>
        <taxon>Arthrobacter</taxon>
    </lineage>
</organism>
<evidence type="ECO:0000256" key="1">
    <source>
        <dbReference type="SAM" id="MobiDB-lite"/>
    </source>
</evidence>
<proteinExistence type="predicted"/>
<dbReference type="SUPFAM" id="SSF56801">
    <property type="entry name" value="Acetyl-CoA synthetase-like"/>
    <property type="match status" value="1"/>
</dbReference>
<dbReference type="AlphaFoldDB" id="A0A2V5LAP5"/>
<evidence type="ECO:0000313" key="2">
    <source>
        <dbReference type="EMBL" id="PYI68408.1"/>
    </source>
</evidence>
<dbReference type="NCBIfam" id="TIGR03089">
    <property type="entry name" value="TIGR03089 family protein"/>
    <property type="match status" value="1"/>
</dbReference>
<feature type="region of interest" description="Disordered" evidence="1">
    <location>
        <begin position="225"/>
        <end position="255"/>
    </location>
</feature>
<keyword evidence="3" id="KW-1185">Reference proteome</keyword>
<accession>A0A2V5LAP5</accession>
<name>A0A2V5LAP5_9MICC</name>
<dbReference type="Gene3D" id="3.40.50.12780">
    <property type="entry name" value="N-terminal domain of ligase-like"/>
    <property type="match status" value="1"/>
</dbReference>
<dbReference type="EMBL" id="QJVD01000005">
    <property type="protein sequence ID" value="PYI68408.1"/>
    <property type="molecule type" value="Genomic_DNA"/>
</dbReference>
<dbReference type="RefSeq" id="WP_110500150.1">
    <property type="nucleotide sequence ID" value="NZ_QJVD01000005.1"/>
</dbReference>
<comment type="caution">
    <text evidence="2">The sequence shown here is derived from an EMBL/GenBank/DDBJ whole genome shotgun (WGS) entry which is preliminary data.</text>
</comment>
<dbReference type="InterPro" id="IPR017523">
    <property type="entry name" value="Rv3268"/>
</dbReference>
<reference evidence="2 3" key="1">
    <citation type="submission" date="2018-05" db="EMBL/GenBank/DDBJ databases">
        <title>Genetic diversity of glacier-inhabiting Cryobacterium bacteria in China and description of Cryobacterium mengkeensis sp. nov. and Arthrobacter glacialis sp. nov.</title>
        <authorList>
            <person name="Liu Q."/>
            <person name="Xin Y.-H."/>
        </authorList>
    </citation>
    <scope>NUCLEOTIDE SEQUENCE [LARGE SCALE GENOMIC DNA]</scope>
    <source>
        <strain evidence="2 3">LI2</strain>
    </source>
</reference>
<gene>
    <name evidence="2" type="ORF">CVV68_06245</name>
</gene>
<evidence type="ECO:0000313" key="3">
    <source>
        <dbReference type="Proteomes" id="UP000247832"/>
    </source>
</evidence>
<dbReference type="OrthoDB" id="3396763at2"/>
<sequence length="304" mass="30761">MAQLPSTVPQLLQTLRTLNPTAPRLTWYGPDSERVELSGRVLDNWVAKTANFLVDELDAAPGTVVAVDVPVHWRSLVWLLATWAVGGTALAGDRAAAAAFAAPDGETGTPASAMGADDAGGARFGCGRADIVATTEPAAAAAGLAAARTAGAGRNPFLVAVALPALAMRWMGELPNGAVDYSGEVRAHADVFFADDAPAGDATAWETPAGQVTFAQLLASPAASPGSSGAALPEDQATSGGVAPEKQTSAGAGPGRVLLQARDGWNGVVREALHIWAGGGSVVLLDSSVTATDHLRGTENITRG</sequence>